<dbReference type="InterPro" id="IPR035952">
    <property type="entry name" value="Rhomboid-like_sf"/>
</dbReference>
<dbReference type="PROSITE" id="PS51186">
    <property type="entry name" value="GNAT"/>
    <property type="match status" value="1"/>
</dbReference>
<dbReference type="AlphaFoldDB" id="A0A8J7IER6"/>
<keyword evidence="3 5" id="KW-1133">Transmembrane helix</keyword>
<dbReference type="InterPro" id="IPR016181">
    <property type="entry name" value="Acyl_CoA_acyltransferase"/>
</dbReference>
<keyword evidence="7" id="KW-0645">Protease</keyword>
<dbReference type="InterPro" id="IPR022764">
    <property type="entry name" value="Peptidase_S54_rhomboid_dom"/>
</dbReference>
<dbReference type="CDD" id="cd04301">
    <property type="entry name" value="NAT_SF"/>
    <property type="match status" value="1"/>
</dbReference>
<keyword evidence="2 5" id="KW-0812">Transmembrane</keyword>
<dbReference type="GO" id="GO:0004252">
    <property type="term" value="F:serine-type endopeptidase activity"/>
    <property type="evidence" value="ECO:0007669"/>
    <property type="project" value="InterPro"/>
</dbReference>
<keyword evidence="8" id="KW-1185">Reference proteome</keyword>
<reference evidence="7" key="1">
    <citation type="submission" date="2020-10" db="EMBL/GenBank/DDBJ databases">
        <title>Paenihalocynthiibacter styelae gen. nov., sp. nov., isolated from stalked sea squirt Styela clava.</title>
        <authorList>
            <person name="Kim Y.-O."/>
            <person name="Yoon J.-H."/>
        </authorList>
    </citation>
    <scope>NUCLEOTIDE SEQUENCE</scope>
    <source>
        <strain evidence="7">MYP1-1</strain>
    </source>
</reference>
<dbReference type="EMBL" id="JADCKQ010000015">
    <property type="protein sequence ID" value="MBI1495119.1"/>
    <property type="molecule type" value="Genomic_DNA"/>
</dbReference>
<evidence type="ECO:0000313" key="8">
    <source>
        <dbReference type="Proteomes" id="UP000640583"/>
    </source>
</evidence>
<proteinExistence type="predicted"/>
<feature type="domain" description="N-acetyltransferase" evidence="6">
    <location>
        <begin position="163"/>
        <end position="315"/>
    </location>
</feature>
<feature type="transmembrane region" description="Helical" evidence="5">
    <location>
        <begin position="38"/>
        <end position="57"/>
    </location>
</feature>
<evidence type="ECO:0000256" key="2">
    <source>
        <dbReference type="ARBA" id="ARBA00022692"/>
    </source>
</evidence>
<dbReference type="SUPFAM" id="SSF55729">
    <property type="entry name" value="Acyl-CoA N-acyltransferases (Nat)"/>
    <property type="match status" value="1"/>
</dbReference>
<feature type="transmembrane region" description="Helical" evidence="5">
    <location>
        <begin position="114"/>
        <end position="132"/>
    </location>
</feature>
<dbReference type="InterPro" id="IPR000182">
    <property type="entry name" value="GNAT_dom"/>
</dbReference>
<feature type="transmembrane region" description="Helical" evidence="5">
    <location>
        <begin position="90"/>
        <end position="107"/>
    </location>
</feature>
<dbReference type="GO" id="GO:0016747">
    <property type="term" value="F:acyltransferase activity, transferring groups other than amino-acyl groups"/>
    <property type="evidence" value="ECO:0007669"/>
    <property type="project" value="InterPro"/>
</dbReference>
<comment type="caution">
    <text evidence="7">The sequence shown here is derived from an EMBL/GenBank/DDBJ whole genome shotgun (WGS) entry which is preliminary data.</text>
</comment>
<sequence length="422" mass="46185">MTPFLCLAILWVWFQAGPLTDAAQLQNFQDSLGAVLRHGSLSHMLMNLGLIAVAGAVTERDIGALRSAGLALACVVLGSLAQFLITGPDFLGISAAAYGFLAYAILHSTPTEKLVQTWVLILMFLALEVWFQSDQLAIYTHITSILIGGGYAMFGSLFGGKEPVLKPMQMTHLSAVIAIIDETDDDDAREAESTLLEEGFDGMFVLQQRGQVLGVTGYYLDEQVPDIAWLSWTYLTKSHTGEGYGSQMMNNLLGKLKDQGVRKLFIATSDYDDFGKQLYADAHRMYEDFGAEVELKIPQFHGTREAKIIYGLNNPEFVPGPAEAASQKTGLRIRDGAPEAESDRVIGLVWRETDEGLSGMEDALQDARRQYAKQVSLAVPSDLSEANSDALAAHGFEKTGALKDYYAPGLHQDWWICSLANK</sequence>
<dbReference type="GO" id="GO:0006508">
    <property type="term" value="P:proteolysis"/>
    <property type="evidence" value="ECO:0007669"/>
    <property type="project" value="UniProtKB-KW"/>
</dbReference>
<protein>
    <submittedName>
        <fullName evidence="7">Rhomboid family intramembrane serine protease</fullName>
    </submittedName>
</protein>
<feature type="transmembrane region" description="Helical" evidence="5">
    <location>
        <begin position="64"/>
        <end position="84"/>
    </location>
</feature>
<keyword evidence="7" id="KW-0378">Hydrolase</keyword>
<dbReference type="Gene3D" id="1.20.1540.10">
    <property type="entry name" value="Rhomboid-like"/>
    <property type="match status" value="1"/>
</dbReference>
<evidence type="ECO:0000313" key="7">
    <source>
        <dbReference type="EMBL" id="MBI1495119.1"/>
    </source>
</evidence>
<dbReference type="Pfam" id="PF01694">
    <property type="entry name" value="Rhomboid"/>
    <property type="match status" value="1"/>
</dbReference>
<comment type="subcellular location">
    <subcellularLocation>
        <location evidence="1">Membrane</location>
        <topology evidence="1">Multi-pass membrane protein</topology>
    </subcellularLocation>
</comment>
<dbReference type="Gene3D" id="3.40.630.30">
    <property type="match status" value="1"/>
</dbReference>
<dbReference type="RefSeq" id="WP_228849840.1">
    <property type="nucleotide sequence ID" value="NZ_JADCKQ010000015.1"/>
</dbReference>
<feature type="transmembrane region" description="Helical" evidence="5">
    <location>
        <begin position="138"/>
        <end position="160"/>
    </location>
</feature>
<evidence type="ECO:0000256" key="1">
    <source>
        <dbReference type="ARBA" id="ARBA00004141"/>
    </source>
</evidence>
<name>A0A8J7IER6_9RHOB</name>
<evidence type="ECO:0000256" key="5">
    <source>
        <dbReference type="SAM" id="Phobius"/>
    </source>
</evidence>
<dbReference type="Pfam" id="PF00583">
    <property type="entry name" value="Acetyltransf_1"/>
    <property type="match status" value="1"/>
</dbReference>
<dbReference type="SUPFAM" id="SSF144091">
    <property type="entry name" value="Rhomboid-like"/>
    <property type="match status" value="1"/>
</dbReference>
<keyword evidence="4 5" id="KW-0472">Membrane</keyword>
<evidence type="ECO:0000259" key="6">
    <source>
        <dbReference type="PROSITE" id="PS51186"/>
    </source>
</evidence>
<dbReference type="GO" id="GO:0016020">
    <property type="term" value="C:membrane"/>
    <property type="evidence" value="ECO:0007669"/>
    <property type="project" value="UniProtKB-SubCell"/>
</dbReference>
<accession>A0A8J7IER6</accession>
<evidence type="ECO:0000256" key="4">
    <source>
        <dbReference type="ARBA" id="ARBA00023136"/>
    </source>
</evidence>
<gene>
    <name evidence="7" type="ORF">H1D41_15855</name>
</gene>
<evidence type="ECO:0000256" key="3">
    <source>
        <dbReference type="ARBA" id="ARBA00022989"/>
    </source>
</evidence>
<organism evidence="7 8">
    <name type="scientific">Halocynthiibacter styelae</name>
    <dbReference type="NCBI Taxonomy" id="2761955"/>
    <lineage>
        <taxon>Bacteria</taxon>
        <taxon>Pseudomonadati</taxon>
        <taxon>Pseudomonadota</taxon>
        <taxon>Alphaproteobacteria</taxon>
        <taxon>Rhodobacterales</taxon>
        <taxon>Paracoccaceae</taxon>
        <taxon>Halocynthiibacter</taxon>
    </lineage>
</organism>
<dbReference type="Proteomes" id="UP000640583">
    <property type="component" value="Unassembled WGS sequence"/>
</dbReference>